<comment type="subunit">
    <text evidence="4">Homotetramer.</text>
</comment>
<dbReference type="Gene3D" id="2.60.40.180">
    <property type="entry name" value="Transthyretin/hydroxyisourate hydrolase domain"/>
    <property type="match status" value="1"/>
</dbReference>
<dbReference type="Proteomes" id="UP000197535">
    <property type="component" value="Unassembled WGS sequence"/>
</dbReference>
<dbReference type="GO" id="GO:0033971">
    <property type="term" value="F:hydroxyisourate hydrolase activity"/>
    <property type="evidence" value="ECO:0007669"/>
    <property type="project" value="UniProtKB-EC"/>
</dbReference>
<dbReference type="InterPro" id="IPR014306">
    <property type="entry name" value="Hydroxyisourate_hydrolase"/>
</dbReference>
<evidence type="ECO:0000256" key="6">
    <source>
        <dbReference type="ARBA" id="ARBA00022631"/>
    </source>
</evidence>
<dbReference type="InterPro" id="IPR036817">
    <property type="entry name" value="Transthyretin/HIU_hydrolase_sf"/>
</dbReference>
<evidence type="ECO:0000256" key="5">
    <source>
        <dbReference type="ARBA" id="ARBA00012609"/>
    </source>
</evidence>
<feature type="signal peptide" evidence="8">
    <location>
        <begin position="1"/>
        <end position="26"/>
    </location>
</feature>
<dbReference type="InterPro" id="IPR023419">
    <property type="entry name" value="Transthyretin_CS"/>
</dbReference>
<dbReference type="PANTHER" id="PTHR10395">
    <property type="entry name" value="URICASE AND TRANSTHYRETIN-RELATED"/>
    <property type="match status" value="1"/>
</dbReference>
<feature type="domain" description="Transthyretin/hydroxyisourate hydrolase" evidence="9">
    <location>
        <begin position="48"/>
        <end position="160"/>
    </location>
</feature>
<comment type="catalytic activity">
    <reaction evidence="1">
        <text>5-hydroxyisourate + H2O = 5-hydroxy-2-oxo-4-ureido-2,5-dihydro-1H-imidazole-5-carboxylate + H(+)</text>
        <dbReference type="Rhea" id="RHEA:23736"/>
        <dbReference type="ChEBI" id="CHEBI:15377"/>
        <dbReference type="ChEBI" id="CHEBI:15378"/>
        <dbReference type="ChEBI" id="CHEBI:18072"/>
        <dbReference type="ChEBI" id="CHEBI:58639"/>
        <dbReference type="EC" id="3.5.2.17"/>
    </reaction>
</comment>
<keyword evidence="8" id="KW-0732">Signal</keyword>
<evidence type="ECO:0000256" key="3">
    <source>
        <dbReference type="ARBA" id="ARBA00009850"/>
    </source>
</evidence>
<gene>
    <name evidence="10" type="ORF">AYR66_22540</name>
</gene>
<dbReference type="InterPro" id="IPR006311">
    <property type="entry name" value="TAT_signal"/>
</dbReference>
<organism evidence="10 11">
    <name type="scientific">Noviherbaspirillum denitrificans</name>
    <dbReference type="NCBI Taxonomy" id="1968433"/>
    <lineage>
        <taxon>Bacteria</taxon>
        <taxon>Pseudomonadati</taxon>
        <taxon>Pseudomonadota</taxon>
        <taxon>Betaproteobacteria</taxon>
        <taxon>Burkholderiales</taxon>
        <taxon>Oxalobacteraceae</taxon>
        <taxon>Noviherbaspirillum</taxon>
    </lineage>
</organism>
<keyword evidence="6" id="KW-0659">Purine metabolism</keyword>
<dbReference type="PROSITE" id="PS00769">
    <property type="entry name" value="TRANSTHYRETIN_2"/>
    <property type="match status" value="1"/>
</dbReference>
<dbReference type="EMBL" id="LSTO01000001">
    <property type="protein sequence ID" value="OWW21860.1"/>
    <property type="molecule type" value="Genomic_DNA"/>
</dbReference>
<evidence type="ECO:0000256" key="4">
    <source>
        <dbReference type="ARBA" id="ARBA00011881"/>
    </source>
</evidence>
<evidence type="ECO:0000313" key="10">
    <source>
        <dbReference type="EMBL" id="OWW21860.1"/>
    </source>
</evidence>
<dbReference type="OrthoDB" id="8687412at2"/>
<dbReference type="EC" id="3.5.2.17" evidence="5"/>
<dbReference type="NCBIfam" id="TIGR02962">
    <property type="entry name" value="hdxy_isourate"/>
    <property type="match status" value="1"/>
</dbReference>
<reference evidence="10 11" key="1">
    <citation type="submission" date="2016-02" db="EMBL/GenBank/DDBJ databases">
        <authorList>
            <person name="Wen L."/>
            <person name="He K."/>
            <person name="Yang H."/>
        </authorList>
    </citation>
    <scope>NUCLEOTIDE SEQUENCE [LARGE SCALE GENOMIC DNA]</scope>
    <source>
        <strain evidence="10 11">TSA40</strain>
    </source>
</reference>
<evidence type="ECO:0000259" key="9">
    <source>
        <dbReference type="Pfam" id="PF00576"/>
    </source>
</evidence>
<evidence type="ECO:0000256" key="8">
    <source>
        <dbReference type="SAM" id="SignalP"/>
    </source>
</evidence>
<evidence type="ECO:0000313" key="11">
    <source>
        <dbReference type="Proteomes" id="UP000197535"/>
    </source>
</evidence>
<protein>
    <recommendedName>
        <fullName evidence="5">hydroxyisourate hydrolase</fullName>
        <ecNumber evidence="5">3.5.2.17</ecNumber>
    </recommendedName>
</protein>
<dbReference type="SUPFAM" id="SSF49472">
    <property type="entry name" value="Transthyretin (synonym: prealbumin)"/>
    <property type="match status" value="1"/>
</dbReference>
<comment type="similarity">
    <text evidence="3">Belongs to the transthyretin family. 5-hydroxyisourate hydrolase subfamily.</text>
</comment>
<dbReference type="PROSITE" id="PS51318">
    <property type="entry name" value="TAT"/>
    <property type="match status" value="1"/>
</dbReference>
<comment type="caution">
    <text evidence="10">The sequence shown here is derived from an EMBL/GenBank/DDBJ whole genome shotgun (WGS) entry which is preliminary data.</text>
</comment>
<dbReference type="Pfam" id="PF00576">
    <property type="entry name" value="Transthyretin"/>
    <property type="match status" value="1"/>
</dbReference>
<accession>A0A254TGU8</accession>
<dbReference type="RefSeq" id="WP_088708699.1">
    <property type="nucleotide sequence ID" value="NZ_LSTO01000001.1"/>
</dbReference>
<dbReference type="PANTHER" id="PTHR10395:SF7">
    <property type="entry name" value="5-HYDROXYISOURATE HYDROLASE"/>
    <property type="match status" value="1"/>
</dbReference>
<evidence type="ECO:0000256" key="1">
    <source>
        <dbReference type="ARBA" id="ARBA00001043"/>
    </source>
</evidence>
<sequence length="161" mass="17514">MSNQDLPRRKFIATGLALGASVLASAETLAQTAPAAPQPAPAAGPGRLTMHAIDVWNGLPASGIRVDLSRLEGDSYRLVQSFNANKGGRSDKPLFEGEDFKRGSYEILLHVEEHYAKLGAQMPNPSFLTSVPIRFSIADPGQRYHIAILLTPWSYSYYRGS</sequence>
<dbReference type="InterPro" id="IPR023416">
    <property type="entry name" value="Transthyretin/HIU_hydrolase_d"/>
</dbReference>
<comment type="function">
    <text evidence="2">Catalyzes the hydrolysis of 5-hydroxyisourate (HIU) to 2-oxo-4-hydroxy-4-carboxy-5-ureidoimidazoline (OHCU).</text>
</comment>
<keyword evidence="11" id="KW-1185">Reference proteome</keyword>
<dbReference type="AlphaFoldDB" id="A0A254TGU8"/>
<feature type="chain" id="PRO_5013168876" description="hydroxyisourate hydrolase" evidence="8">
    <location>
        <begin position="27"/>
        <end position="161"/>
    </location>
</feature>
<proteinExistence type="inferred from homology"/>
<dbReference type="GO" id="GO:0006144">
    <property type="term" value="P:purine nucleobase metabolic process"/>
    <property type="evidence" value="ECO:0007669"/>
    <property type="project" value="UniProtKB-KW"/>
</dbReference>
<evidence type="ECO:0000256" key="2">
    <source>
        <dbReference type="ARBA" id="ARBA00002704"/>
    </source>
</evidence>
<name>A0A254TGU8_9BURK</name>
<evidence type="ECO:0000256" key="7">
    <source>
        <dbReference type="ARBA" id="ARBA00022801"/>
    </source>
</evidence>
<keyword evidence="7" id="KW-0378">Hydrolase</keyword>